<comment type="caution">
    <text evidence="1">The sequence shown here is derived from an EMBL/GenBank/DDBJ whole genome shotgun (WGS) entry which is preliminary data.</text>
</comment>
<dbReference type="Proteomes" id="UP000735302">
    <property type="component" value="Unassembled WGS sequence"/>
</dbReference>
<keyword evidence="2" id="KW-1185">Reference proteome</keyword>
<protein>
    <submittedName>
        <fullName evidence="1">Uncharacterized protein</fullName>
    </submittedName>
</protein>
<name>A0AAV3YV55_9GAST</name>
<accession>A0AAV3YV55</accession>
<evidence type="ECO:0000313" key="1">
    <source>
        <dbReference type="EMBL" id="GFN86232.1"/>
    </source>
</evidence>
<gene>
    <name evidence="1" type="ORF">PoB_001273800</name>
</gene>
<sequence>MTQVNSFIVSASNCPALRITLCNWELCLSDTLGDQNLLSLFLSQAWNTFDWFSEDLVPGVAQHLHQVNYECPKVLALNDRVSKIRLKGYTETKVTDTKADIYITYKDVFTIFNISYSVFSD</sequence>
<dbReference type="EMBL" id="BLXT01001503">
    <property type="protein sequence ID" value="GFN86232.1"/>
    <property type="molecule type" value="Genomic_DNA"/>
</dbReference>
<evidence type="ECO:0000313" key="2">
    <source>
        <dbReference type="Proteomes" id="UP000735302"/>
    </source>
</evidence>
<organism evidence="1 2">
    <name type="scientific">Plakobranchus ocellatus</name>
    <dbReference type="NCBI Taxonomy" id="259542"/>
    <lineage>
        <taxon>Eukaryota</taxon>
        <taxon>Metazoa</taxon>
        <taxon>Spiralia</taxon>
        <taxon>Lophotrochozoa</taxon>
        <taxon>Mollusca</taxon>
        <taxon>Gastropoda</taxon>
        <taxon>Heterobranchia</taxon>
        <taxon>Euthyneura</taxon>
        <taxon>Panpulmonata</taxon>
        <taxon>Sacoglossa</taxon>
        <taxon>Placobranchoidea</taxon>
        <taxon>Plakobranchidae</taxon>
        <taxon>Plakobranchus</taxon>
    </lineage>
</organism>
<proteinExistence type="predicted"/>
<reference evidence="1 2" key="1">
    <citation type="journal article" date="2021" name="Elife">
        <title>Chloroplast acquisition without the gene transfer in kleptoplastic sea slugs, Plakobranchus ocellatus.</title>
        <authorList>
            <person name="Maeda T."/>
            <person name="Takahashi S."/>
            <person name="Yoshida T."/>
            <person name="Shimamura S."/>
            <person name="Takaki Y."/>
            <person name="Nagai Y."/>
            <person name="Toyoda A."/>
            <person name="Suzuki Y."/>
            <person name="Arimoto A."/>
            <person name="Ishii H."/>
            <person name="Satoh N."/>
            <person name="Nishiyama T."/>
            <person name="Hasebe M."/>
            <person name="Maruyama T."/>
            <person name="Minagawa J."/>
            <person name="Obokata J."/>
            <person name="Shigenobu S."/>
        </authorList>
    </citation>
    <scope>NUCLEOTIDE SEQUENCE [LARGE SCALE GENOMIC DNA]</scope>
</reference>
<dbReference type="AlphaFoldDB" id="A0AAV3YV55"/>